<keyword evidence="3" id="KW-0464">Manganese</keyword>
<dbReference type="GO" id="GO:0005829">
    <property type="term" value="C:cytosol"/>
    <property type="evidence" value="ECO:0007669"/>
    <property type="project" value="TreeGrafter"/>
</dbReference>
<dbReference type="GO" id="GO:0030145">
    <property type="term" value="F:manganese ion binding"/>
    <property type="evidence" value="ECO:0007669"/>
    <property type="project" value="TreeGrafter"/>
</dbReference>
<keyword evidence="1" id="KW-0479">Metal-binding</keyword>
<dbReference type="Pfam" id="PF00491">
    <property type="entry name" value="Arginase"/>
    <property type="match status" value="1"/>
</dbReference>
<dbReference type="PRINTS" id="PR00116">
    <property type="entry name" value="ARGINASE"/>
</dbReference>
<name>A0A223S729_9ACTN</name>
<proteinExistence type="inferred from homology"/>
<accession>A0A223S729</accession>
<protein>
    <submittedName>
        <fullName evidence="5">Arginase</fullName>
    </submittedName>
</protein>
<dbReference type="GO" id="GO:0004053">
    <property type="term" value="F:arginase activity"/>
    <property type="evidence" value="ECO:0007669"/>
    <property type="project" value="TreeGrafter"/>
</dbReference>
<sequence length="274" mass="29324">MVWQRDVDLVVPLWQGGDDVRIAAGASALAHLIPPSGNRLHVAVTDGPRTTIDGIRNLDAIHGTLKRLRNRLTRRDPHRTLTLGGDCLSDLVAVQHLAARHPDMVLYWVDAHTDLNTPTTSPSGRAHGMGLRALLGEGHPHLIGPNGPAMSTPAVTLVGSRDLDPAETHYVRHHGMAWVDTVEIIADPTRVTAPRPPGTPAYVHLDVDVCDPVDLPAVAVPTPDGPRADSVAEALAAIHAHHDIVGIGICEYAPVVEHDETRLTTLLSALDLTD</sequence>
<comment type="similarity">
    <text evidence="4">Belongs to the arginase family.</text>
</comment>
<dbReference type="PANTHER" id="PTHR43782">
    <property type="entry name" value="ARGINASE"/>
    <property type="match status" value="1"/>
</dbReference>
<dbReference type="AlphaFoldDB" id="A0A223S729"/>
<dbReference type="RefSeq" id="WP_017618995.1">
    <property type="nucleotide sequence ID" value="NZ_ANBG01000212.1"/>
</dbReference>
<dbReference type="Proteomes" id="UP000215005">
    <property type="component" value="Chromosome"/>
</dbReference>
<evidence type="ECO:0000256" key="2">
    <source>
        <dbReference type="ARBA" id="ARBA00022801"/>
    </source>
</evidence>
<evidence type="ECO:0000313" key="6">
    <source>
        <dbReference type="Proteomes" id="UP000215005"/>
    </source>
</evidence>
<dbReference type="OrthoDB" id="7331788at2"/>
<evidence type="ECO:0000256" key="1">
    <source>
        <dbReference type="ARBA" id="ARBA00022723"/>
    </source>
</evidence>
<organism evidence="5 6">
    <name type="scientific">Nocardiopsis gilva YIM 90087</name>
    <dbReference type="NCBI Taxonomy" id="1235441"/>
    <lineage>
        <taxon>Bacteria</taxon>
        <taxon>Bacillati</taxon>
        <taxon>Actinomycetota</taxon>
        <taxon>Actinomycetes</taxon>
        <taxon>Streptosporangiales</taxon>
        <taxon>Nocardiopsidaceae</taxon>
        <taxon>Nocardiopsis</taxon>
    </lineage>
</organism>
<dbReference type="PROSITE" id="PS51409">
    <property type="entry name" value="ARGINASE_2"/>
    <property type="match status" value="1"/>
</dbReference>
<dbReference type="Gene3D" id="3.40.800.10">
    <property type="entry name" value="Ureohydrolase domain"/>
    <property type="match status" value="1"/>
</dbReference>
<dbReference type="InterPro" id="IPR023696">
    <property type="entry name" value="Ureohydrolase_dom_sf"/>
</dbReference>
<keyword evidence="2" id="KW-0378">Hydrolase</keyword>
<dbReference type="PANTHER" id="PTHR43782:SF3">
    <property type="entry name" value="ARGINASE"/>
    <property type="match status" value="1"/>
</dbReference>
<dbReference type="KEGG" id="ngv:CDO52_14990"/>
<gene>
    <name evidence="5" type="ORF">CDO52_14990</name>
</gene>
<evidence type="ECO:0000313" key="5">
    <source>
        <dbReference type="EMBL" id="ASU83915.1"/>
    </source>
</evidence>
<evidence type="ECO:0000256" key="3">
    <source>
        <dbReference type="ARBA" id="ARBA00023211"/>
    </source>
</evidence>
<dbReference type="EMBL" id="CP022753">
    <property type="protein sequence ID" value="ASU83915.1"/>
    <property type="molecule type" value="Genomic_DNA"/>
</dbReference>
<dbReference type="CDD" id="cd09999">
    <property type="entry name" value="Arginase-like_1"/>
    <property type="match status" value="1"/>
</dbReference>
<reference evidence="5 6" key="1">
    <citation type="submission" date="2017-08" db="EMBL/GenBank/DDBJ databases">
        <title>The complete genome sequence of Nocardiopsis gilva YIM 90087.</title>
        <authorList>
            <person name="Yin M."/>
            <person name="Tang S."/>
        </authorList>
    </citation>
    <scope>NUCLEOTIDE SEQUENCE [LARGE SCALE GENOMIC DNA]</scope>
    <source>
        <strain evidence="5 6">YIM 90087</strain>
    </source>
</reference>
<keyword evidence="6" id="KW-1185">Reference proteome</keyword>
<dbReference type="SUPFAM" id="SSF52768">
    <property type="entry name" value="Arginase/deacetylase"/>
    <property type="match status" value="1"/>
</dbReference>
<evidence type="ECO:0000256" key="4">
    <source>
        <dbReference type="PROSITE-ProRule" id="PRU00742"/>
    </source>
</evidence>
<dbReference type="InterPro" id="IPR006035">
    <property type="entry name" value="Ureohydrolase"/>
</dbReference>